<protein>
    <submittedName>
        <fullName evidence="1">Uncharacterized protein</fullName>
    </submittedName>
</protein>
<evidence type="ECO:0000313" key="2">
    <source>
        <dbReference type="Proteomes" id="UP001497535"/>
    </source>
</evidence>
<gene>
    <name evidence="1" type="ORF">MENTE1834_LOCUS4618</name>
</gene>
<reference evidence="1" key="1">
    <citation type="submission" date="2023-11" db="EMBL/GenBank/DDBJ databases">
        <authorList>
            <person name="Poullet M."/>
        </authorList>
    </citation>
    <scope>NUCLEOTIDE SEQUENCE</scope>
    <source>
        <strain evidence="1">E1834</strain>
    </source>
</reference>
<proteinExistence type="predicted"/>
<dbReference type="Proteomes" id="UP001497535">
    <property type="component" value="Unassembled WGS sequence"/>
</dbReference>
<organism evidence="1 2">
    <name type="scientific">Meloidogyne enterolobii</name>
    <name type="common">Root-knot nematode worm</name>
    <name type="synonym">Meloidogyne mayaguensis</name>
    <dbReference type="NCBI Taxonomy" id="390850"/>
    <lineage>
        <taxon>Eukaryota</taxon>
        <taxon>Metazoa</taxon>
        <taxon>Ecdysozoa</taxon>
        <taxon>Nematoda</taxon>
        <taxon>Chromadorea</taxon>
        <taxon>Rhabditida</taxon>
        <taxon>Tylenchina</taxon>
        <taxon>Tylenchomorpha</taxon>
        <taxon>Tylenchoidea</taxon>
        <taxon>Meloidogynidae</taxon>
        <taxon>Meloidogyninae</taxon>
        <taxon>Meloidogyne</taxon>
    </lineage>
</organism>
<evidence type="ECO:0000313" key="1">
    <source>
        <dbReference type="EMBL" id="CAK5021062.1"/>
    </source>
</evidence>
<name>A0ACB0XX07_MELEN</name>
<sequence>METSRKKEGRYFIGGNYREKLRFTSRLENLPVFKYTLGKDKKFCDFRRFLKYLLSGV</sequence>
<accession>A0ACB0XX07</accession>
<dbReference type="EMBL" id="CAVMJV010000003">
    <property type="protein sequence ID" value="CAK5021062.1"/>
    <property type="molecule type" value="Genomic_DNA"/>
</dbReference>
<keyword evidence="2" id="KW-1185">Reference proteome</keyword>
<comment type="caution">
    <text evidence="1">The sequence shown here is derived from an EMBL/GenBank/DDBJ whole genome shotgun (WGS) entry which is preliminary data.</text>
</comment>